<feature type="region of interest" description="Disordered" evidence="1">
    <location>
        <begin position="1"/>
        <end position="24"/>
    </location>
</feature>
<accession>A0AAW2HJU4</accession>
<protein>
    <recommendedName>
        <fullName evidence="2">Coiled-coil domain-containing protein</fullName>
    </recommendedName>
</protein>
<name>A0AAW2HJU4_9NEOP</name>
<dbReference type="Pfam" id="PF13904">
    <property type="entry name" value="CCDC34"/>
    <property type="match status" value="1"/>
</dbReference>
<feature type="compositionally biased region" description="Low complexity" evidence="1">
    <location>
        <begin position="121"/>
        <end position="147"/>
    </location>
</feature>
<sequence length="545" mass="64389">MEKQESSVSPEDKPDKNDLHPFSKDLYRSTHFSSVLSKIDEVDESRLKSPLTSDEFDLKRIMDDNKENEPTQSPHVMWKSEDEIIHIENNKRVKMKQRPKSASCIAHNKKKSVHSKPAPKSLLKSSSGSNRNSDSESNSESSLMSLLGRPGSAGSKPKRHLSWHDRCPWDYYYAPSRPRSACGVRSSCYSDCCSDPKGSWVPCSRYQPRKCRSNPNVSTTKRGTTSNSDLQIDRFKRSLKLLGLEVTDFGIYDSGSEVSKSQRTKGRTKHVESTFSTKVVKRSISLDGLKEEVREAWLDDRLDSSHRKLLAQAAYEEWYFRKEEEAHRKLAYEKMKNKIMKEKLENEFINRKLKAEEQFKKWIEGKRTKLKIEKKQKKPALTEFRAAKSREEVEVAYRRWKKEKDKQREERQKLELEEKQRKLDVEKQKEEKKAMAERAFNEWKRKLVETEKSLAEARLKKERKRKEMERKRREQEKKTSFQTWKDMKDKEMMMKRQKNRNAMRIANAVRSAQMEERMYEAEQAFEEWLEKLEQRETMLKSKTAS</sequence>
<organism evidence="3">
    <name type="scientific">Menopon gallinae</name>
    <name type="common">poultry shaft louse</name>
    <dbReference type="NCBI Taxonomy" id="328185"/>
    <lineage>
        <taxon>Eukaryota</taxon>
        <taxon>Metazoa</taxon>
        <taxon>Ecdysozoa</taxon>
        <taxon>Arthropoda</taxon>
        <taxon>Hexapoda</taxon>
        <taxon>Insecta</taxon>
        <taxon>Pterygota</taxon>
        <taxon>Neoptera</taxon>
        <taxon>Paraneoptera</taxon>
        <taxon>Psocodea</taxon>
        <taxon>Troctomorpha</taxon>
        <taxon>Phthiraptera</taxon>
        <taxon>Amblycera</taxon>
        <taxon>Menoponidae</taxon>
        <taxon>Menopon</taxon>
    </lineage>
</organism>
<proteinExistence type="predicted"/>
<evidence type="ECO:0000259" key="2">
    <source>
        <dbReference type="Pfam" id="PF13904"/>
    </source>
</evidence>
<dbReference type="InterPro" id="IPR045323">
    <property type="entry name" value="CCDC34"/>
</dbReference>
<dbReference type="PANTHER" id="PTHR23247:SF2">
    <property type="entry name" value="COILED-COIL DOMAIN-CONTAINING PROTEIN 34"/>
    <property type="match status" value="1"/>
</dbReference>
<feature type="region of interest" description="Disordered" evidence="1">
    <location>
        <begin position="42"/>
        <end position="78"/>
    </location>
</feature>
<evidence type="ECO:0000313" key="3">
    <source>
        <dbReference type="EMBL" id="KAL0270215.1"/>
    </source>
</evidence>
<evidence type="ECO:0000256" key="1">
    <source>
        <dbReference type="SAM" id="MobiDB-lite"/>
    </source>
</evidence>
<dbReference type="AlphaFoldDB" id="A0AAW2HJU4"/>
<feature type="region of interest" description="Disordered" evidence="1">
    <location>
        <begin position="460"/>
        <end position="490"/>
    </location>
</feature>
<comment type="caution">
    <text evidence="3">The sequence shown here is derived from an EMBL/GenBank/DDBJ whole genome shotgun (WGS) entry which is preliminary data.</text>
</comment>
<feature type="region of interest" description="Disordered" evidence="1">
    <location>
        <begin position="90"/>
        <end position="161"/>
    </location>
</feature>
<dbReference type="InterPro" id="IPR025259">
    <property type="entry name" value="CCDC34/181"/>
</dbReference>
<dbReference type="PANTHER" id="PTHR23247">
    <property type="entry name" value="NY-REN-41 ANTIGEN L15 -RELATED"/>
    <property type="match status" value="1"/>
</dbReference>
<feature type="compositionally biased region" description="Basic and acidic residues" evidence="1">
    <location>
        <begin position="56"/>
        <end position="69"/>
    </location>
</feature>
<feature type="domain" description="Coiled-coil" evidence="2">
    <location>
        <begin position="312"/>
        <end position="453"/>
    </location>
</feature>
<reference evidence="3" key="1">
    <citation type="journal article" date="2024" name="Gigascience">
        <title>Chromosome-level genome of the poultry shaft louse Menopon gallinae provides insight into the host-switching and adaptive evolution of parasitic lice.</title>
        <authorList>
            <person name="Xu Y."/>
            <person name="Ma L."/>
            <person name="Liu S."/>
            <person name="Liang Y."/>
            <person name="Liu Q."/>
            <person name="He Z."/>
            <person name="Tian L."/>
            <person name="Duan Y."/>
            <person name="Cai W."/>
            <person name="Li H."/>
            <person name="Song F."/>
        </authorList>
    </citation>
    <scope>NUCLEOTIDE SEQUENCE</scope>
    <source>
        <strain evidence="3">Cailab_2023a</strain>
    </source>
</reference>
<gene>
    <name evidence="3" type="ORF">PYX00_007691</name>
</gene>
<dbReference type="EMBL" id="JARGDH010000004">
    <property type="protein sequence ID" value="KAL0270215.1"/>
    <property type="molecule type" value="Genomic_DNA"/>
</dbReference>